<keyword evidence="5" id="KW-1185">Reference proteome</keyword>
<dbReference type="VEuPathDB" id="VectorBase:AMEC009008"/>
<proteinExistence type="predicted"/>
<evidence type="ECO:0000313" key="4">
    <source>
        <dbReference type="EnsemblMetazoa" id="AMEC009008-PA"/>
    </source>
</evidence>
<evidence type="ECO:0000256" key="2">
    <source>
        <dbReference type="SAM" id="Phobius"/>
    </source>
</evidence>
<dbReference type="STRING" id="34690.A0A182TVG0"/>
<feature type="domain" description="Chitin-binding type-4" evidence="3">
    <location>
        <begin position="81"/>
        <end position="274"/>
    </location>
</feature>
<evidence type="ECO:0000313" key="5">
    <source>
        <dbReference type="Proteomes" id="UP000075902"/>
    </source>
</evidence>
<feature type="region of interest" description="Disordered" evidence="1">
    <location>
        <begin position="274"/>
        <end position="319"/>
    </location>
</feature>
<reference evidence="4" key="2">
    <citation type="submission" date="2020-05" db="UniProtKB">
        <authorList>
            <consortium name="EnsemblMetazoa"/>
        </authorList>
    </citation>
    <scope>IDENTIFICATION</scope>
    <source>
        <strain evidence="4">CM1001059</strain>
    </source>
</reference>
<feature type="compositionally biased region" description="Basic and acidic residues" evidence="1">
    <location>
        <begin position="274"/>
        <end position="283"/>
    </location>
</feature>
<accession>A0A182TVG0</accession>
<sequence length="439" mass="48414">MCRKHAEDALFVAEEPYRNGGGRIGLGQSAALSEIPIHVKRSNSKQQQHSTMINRRKVSLSVLFVPLCLLLAANIDPTAGHGRLIEPPSRASAWRYGFSTPPNYNDHELYCGGFNRQWQRNEGKCGECGDPFDVPLPRPHEFGGKWGQGVIVRRYKPGATITLRVELTASHMGYFEFRICDNVQAKQDCLDKHLMRIVSGTPSIPHPNDLKTRFYPRNGSRIYDMKAELPADLNCNNCVVQWKYVAGNNWGICPDGNGAVGCGPQEEFRACADVSVSEKDGQDNRTPLRPSQKPTPTRAPDSSTEPAEGEQPIEEEPPKGVKYMGPLVAIISLFLVLCGFAALYIYHYHGGRIKALMRWNREKTQKGAHGTEPIANMGGAGVAHHGDVEANAPVPPPRTKRISNQIRDIDAQESSVLSGSTKRQSPLDITVSRQPSGMD</sequence>
<reference evidence="5" key="1">
    <citation type="submission" date="2014-01" db="EMBL/GenBank/DDBJ databases">
        <title>The Genome Sequence of Anopheles melas CM1001059_A (V2).</title>
        <authorList>
            <consortium name="The Broad Institute Genomics Platform"/>
            <person name="Neafsey D.E."/>
            <person name="Besansky N."/>
            <person name="Howell P."/>
            <person name="Walton C."/>
            <person name="Young S.K."/>
            <person name="Zeng Q."/>
            <person name="Gargeya S."/>
            <person name="Fitzgerald M."/>
            <person name="Haas B."/>
            <person name="Abouelleil A."/>
            <person name="Allen A.W."/>
            <person name="Alvarado L."/>
            <person name="Arachchi H.M."/>
            <person name="Berlin A.M."/>
            <person name="Chapman S.B."/>
            <person name="Gainer-Dewar J."/>
            <person name="Goldberg J."/>
            <person name="Griggs A."/>
            <person name="Gujja S."/>
            <person name="Hansen M."/>
            <person name="Howarth C."/>
            <person name="Imamovic A."/>
            <person name="Ireland A."/>
            <person name="Larimer J."/>
            <person name="McCowan C."/>
            <person name="Murphy C."/>
            <person name="Pearson M."/>
            <person name="Poon T.W."/>
            <person name="Priest M."/>
            <person name="Roberts A."/>
            <person name="Saif S."/>
            <person name="Shea T."/>
            <person name="Sisk P."/>
            <person name="Sykes S."/>
            <person name="Wortman J."/>
            <person name="Nusbaum C."/>
            <person name="Birren B."/>
        </authorList>
    </citation>
    <scope>NUCLEOTIDE SEQUENCE [LARGE SCALE GENOMIC DNA]</scope>
    <source>
        <strain evidence="5">CM1001059</strain>
    </source>
</reference>
<feature type="region of interest" description="Disordered" evidence="1">
    <location>
        <begin position="390"/>
        <end position="439"/>
    </location>
</feature>
<dbReference type="AlphaFoldDB" id="A0A182TVG0"/>
<keyword evidence="2" id="KW-0812">Transmembrane</keyword>
<dbReference type="InterPro" id="IPR004302">
    <property type="entry name" value="Cellulose/chitin-bd_N"/>
</dbReference>
<feature type="transmembrane region" description="Helical" evidence="2">
    <location>
        <begin position="323"/>
        <end position="346"/>
    </location>
</feature>
<feature type="compositionally biased region" description="Polar residues" evidence="1">
    <location>
        <begin position="402"/>
        <end position="424"/>
    </location>
</feature>
<organism evidence="4 5">
    <name type="scientific">Anopheles melas</name>
    <dbReference type="NCBI Taxonomy" id="34690"/>
    <lineage>
        <taxon>Eukaryota</taxon>
        <taxon>Metazoa</taxon>
        <taxon>Ecdysozoa</taxon>
        <taxon>Arthropoda</taxon>
        <taxon>Hexapoda</taxon>
        <taxon>Insecta</taxon>
        <taxon>Pterygota</taxon>
        <taxon>Neoptera</taxon>
        <taxon>Endopterygota</taxon>
        <taxon>Diptera</taxon>
        <taxon>Nematocera</taxon>
        <taxon>Culicoidea</taxon>
        <taxon>Culicidae</taxon>
        <taxon>Anophelinae</taxon>
        <taxon>Anopheles</taxon>
    </lineage>
</organism>
<feature type="compositionally biased region" description="Polar residues" evidence="1">
    <location>
        <begin position="292"/>
        <end position="304"/>
    </location>
</feature>
<keyword evidence="2" id="KW-0472">Membrane</keyword>
<keyword evidence="2" id="KW-1133">Transmembrane helix</keyword>
<dbReference type="Pfam" id="PF03067">
    <property type="entry name" value="LPMO_10"/>
    <property type="match status" value="1"/>
</dbReference>
<dbReference type="PANTHER" id="PTHR21113:SF4">
    <property type="entry name" value="CHITIN-BINDING TYPE-4 DOMAIN-CONTAINING PROTEIN"/>
    <property type="match status" value="1"/>
</dbReference>
<dbReference type="Proteomes" id="UP000075902">
    <property type="component" value="Unassembled WGS sequence"/>
</dbReference>
<evidence type="ECO:0000259" key="3">
    <source>
        <dbReference type="Pfam" id="PF03067"/>
    </source>
</evidence>
<dbReference type="PANTHER" id="PTHR21113">
    <property type="entry name" value="AGAP001705-PA"/>
    <property type="match status" value="1"/>
</dbReference>
<name>A0A182TVG0_9DIPT</name>
<protein>
    <recommendedName>
        <fullName evidence="3">Chitin-binding type-4 domain-containing protein</fullName>
    </recommendedName>
</protein>
<dbReference type="EnsemblMetazoa" id="AMEC009008-RA">
    <property type="protein sequence ID" value="AMEC009008-PA"/>
    <property type="gene ID" value="AMEC009008"/>
</dbReference>
<feature type="transmembrane region" description="Helical" evidence="2">
    <location>
        <begin position="58"/>
        <end position="75"/>
    </location>
</feature>
<evidence type="ECO:0000256" key="1">
    <source>
        <dbReference type="SAM" id="MobiDB-lite"/>
    </source>
</evidence>